<dbReference type="InterPro" id="IPR006525">
    <property type="entry name" value="Cystatin-related_pln"/>
</dbReference>
<sequence length="114" mass="12845">MVTNATTLRIVKASPMTRSTKSSANLSSRLGRIRSIFPLTDLEQRFRNMTTREYLTDIASLCVKKLNEEKLYITFMAREYPDGSLVEYQAKAMDFAGGVEPPFSILCRPAPTMS</sequence>
<evidence type="ECO:0000313" key="1">
    <source>
        <dbReference type="EnsemblPlants" id="Bo07528s010.1"/>
    </source>
</evidence>
<dbReference type="PANTHER" id="PTHR31228">
    <property type="entry name" value="CYSTATIN/MONELLIN SUPERFAMILY PROTEIN"/>
    <property type="match status" value="1"/>
</dbReference>
<dbReference type="PANTHER" id="PTHR31228:SF28">
    <property type="entry name" value="CYSTATIN DOMAIN-CONTAINING PROTEIN"/>
    <property type="match status" value="1"/>
</dbReference>
<keyword evidence="2" id="KW-1185">Reference proteome</keyword>
<dbReference type="AlphaFoldDB" id="A0A0D2ZY31"/>
<dbReference type="NCBIfam" id="TIGR01638">
    <property type="entry name" value="Atha_cystat_rel"/>
    <property type="match status" value="1"/>
</dbReference>
<name>A0A0D2ZY31_BRAOL</name>
<reference evidence="1" key="1">
    <citation type="journal article" date="2014" name="Genome Biol.">
        <title>Transcriptome and methylome profiling reveals relics of genome dominance in the mesopolyploid Brassica oleracea.</title>
        <authorList>
            <person name="Parkin I.A."/>
            <person name="Koh C."/>
            <person name="Tang H."/>
            <person name="Robinson S.J."/>
            <person name="Kagale S."/>
            <person name="Clarke W.E."/>
            <person name="Town C.D."/>
            <person name="Nixon J."/>
            <person name="Krishnakumar V."/>
            <person name="Bidwell S.L."/>
            <person name="Denoeud F."/>
            <person name="Belcram H."/>
            <person name="Links M.G."/>
            <person name="Just J."/>
            <person name="Clarke C."/>
            <person name="Bender T."/>
            <person name="Huebert T."/>
            <person name="Mason A.S."/>
            <person name="Pires J.C."/>
            <person name="Barker G."/>
            <person name="Moore J."/>
            <person name="Walley P.G."/>
            <person name="Manoli S."/>
            <person name="Batley J."/>
            <person name="Edwards D."/>
            <person name="Nelson M.N."/>
            <person name="Wang X."/>
            <person name="Paterson A.H."/>
            <person name="King G."/>
            <person name="Bancroft I."/>
            <person name="Chalhoub B."/>
            <person name="Sharpe A.G."/>
        </authorList>
    </citation>
    <scope>NUCLEOTIDE SEQUENCE [LARGE SCALE GENOMIC DNA]</scope>
    <source>
        <strain evidence="1">cv. TO1000</strain>
    </source>
</reference>
<proteinExistence type="predicted"/>
<dbReference type="Gramene" id="Bo07528s010.1">
    <property type="protein sequence ID" value="Bo07528s010.1"/>
    <property type="gene ID" value="Bo07528s010"/>
</dbReference>
<dbReference type="HOGENOM" id="CLU_2124551_0_0_1"/>
<organism evidence="1 2">
    <name type="scientific">Brassica oleracea var. oleracea</name>
    <dbReference type="NCBI Taxonomy" id="109376"/>
    <lineage>
        <taxon>Eukaryota</taxon>
        <taxon>Viridiplantae</taxon>
        <taxon>Streptophyta</taxon>
        <taxon>Embryophyta</taxon>
        <taxon>Tracheophyta</taxon>
        <taxon>Spermatophyta</taxon>
        <taxon>Magnoliopsida</taxon>
        <taxon>eudicotyledons</taxon>
        <taxon>Gunneridae</taxon>
        <taxon>Pentapetalae</taxon>
        <taxon>rosids</taxon>
        <taxon>malvids</taxon>
        <taxon>Brassicales</taxon>
        <taxon>Brassicaceae</taxon>
        <taxon>Brassiceae</taxon>
        <taxon>Brassica</taxon>
    </lineage>
</organism>
<protein>
    <submittedName>
        <fullName evidence="1">Uncharacterized protein</fullName>
    </submittedName>
</protein>
<evidence type="ECO:0000313" key="2">
    <source>
        <dbReference type="Proteomes" id="UP000032141"/>
    </source>
</evidence>
<accession>A0A0D2ZY31</accession>
<reference evidence="1" key="2">
    <citation type="submission" date="2015-06" db="UniProtKB">
        <authorList>
            <consortium name="EnsemblPlants"/>
        </authorList>
    </citation>
    <scope>IDENTIFICATION</scope>
</reference>
<dbReference type="EnsemblPlants" id="Bo07528s010.1">
    <property type="protein sequence ID" value="Bo07528s010.1"/>
    <property type="gene ID" value="Bo07528s010"/>
</dbReference>
<dbReference type="Proteomes" id="UP000032141">
    <property type="component" value="Unassembled WGS sequence"/>
</dbReference>